<dbReference type="Gene3D" id="3.30.420.10">
    <property type="entry name" value="Ribonuclease H-like superfamily/Ribonuclease H"/>
    <property type="match status" value="1"/>
</dbReference>
<dbReference type="Pfam" id="PF00929">
    <property type="entry name" value="RNase_T"/>
    <property type="match status" value="1"/>
</dbReference>
<dbReference type="PANTHER" id="PTHR30231">
    <property type="entry name" value="DNA POLYMERASE III SUBUNIT EPSILON"/>
    <property type="match status" value="1"/>
</dbReference>
<dbReference type="FunFam" id="3.30.420.10:FF:000045">
    <property type="entry name" value="3'-5' exonuclease DinG"/>
    <property type="match status" value="1"/>
</dbReference>
<dbReference type="SMART" id="SM00479">
    <property type="entry name" value="EXOIII"/>
    <property type="match status" value="1"/>
</dbReference>
<dbReference type="InterPro" id="IPR013520">
    <property type="entry name" value="Ribonucl_H"/>
</dbReference>
<evidence type="ECO:0000256" key="1">
    <source>
        <dbReference type="SAM" id="MobiDB-lite"/>
    </source>
</evidence>
<dbReference type="EMBL" id="UINC01013190">
    <property type="protein sequence ID" value="SVA57146.1"/>
    <property type="molecule type" value="Genomic_DNA"/>
</dbReference>
<dbReference type="Gene3D" id="3.40.50.10190">
    <property type="entry name" value="BRCT domain"/>
    <property type="match status" value="2"/>
</dbReference>
<sequence length="690" mass="74329">MFTIVDCETTGFGKHDRIVEVAAVVVDEESRAVVDEYDTLINPQRDTGPVGVHGVTASMVEAAPVFDEVAGALALRLHGAVLVAHNLSFDVRMLRQEFERLDADIDEGQGHCTLRLTSENLEAACSRFGISLDGHHRALADARATAQLMLHFLEELPEGAPATVQNENLPLNPRTLRREATGSSPQSQMARIVAGAQYPTSDGALLEYLNMLDWVLDDLVITQSEREHMSGVAIDLGIDPQQLDAAHSTYLKSIISAAQRDGVMTEAEHSMIGTIAGALGVENVEIPEVTKRSEPGPLSSGMRVCFTGEAIVDGQKIARTDLEARAIQIGLQPVSSVTKKGCDLVVAANPSSMSRKAEKAREYDKPVMSIEDFYAEDFSAAVHPNDPTAIIGGQPTKSRSVMDLPLDDQICVEFTEPVEGIDPTDSEPITSNRHRIRAMSIQMDREFTTFIGDGGEIMAIWPTDTISKITWVNGPDPLNVDMAVGGTGRPSELSRGGIAGSRWTPEEEEQLRREFGEKLTVAEIARRHQRSRGAIQNRLVKLDLIPDSPSLIGFSNRQLTAKESNDADAGAVGGADSGLVLAGMVIVVTGTLDGYSRDEARAAIVARGGRSPQQVSVKTTALVAGEAAGPSKLVKAEALGVPILDEAAFERLLASDELPGEDFRSQPTVHESSGYPMPADEDRYPDEEPF</sequence>
<dbReference type="GO" id="GO:0045004">
    <property type="term" value="P:DNA replication proofreading"/>
    <property type="evidence" value="ECO:0007669"/>
    <property type="project" value="TreeGrafter"/>
</dbReference>
<name>A0A381WX78_9ZZZZ</name>
<protein>
    <recommendedName>
        <fullName evidence="2">BRCT domain-containing protein</fullName>
    </recommendedName>
</protein>
<dbReference type="PROSITE" id="PS50172">
    <property type="entry name" value="BRCT"/>
    <property type="match status" value="1"/>
</dbReference>
<organism evidence="3">
    <name type="scientific">marine metagenome</name>
    <dbReference type="NCBI Taxonomy" id="408172"/>
    <lineage>
        <taxon>unclassified sequences</taxon>
        <taxon>metagenomes</taxon>
        <taxon>ecological metagenomes</taxon>
    </lineage>
</organism>
<dbReference type="InterPro" id="IPR012337">
    <property type="entry name" value="RNaseH-like_sf"/>
</dbReference>
<dbReference type="InterPro" id="IPR036397">
    <property type="entry name" value="RNaseH_sf"/>
</dbReference>
<evidence type="ECO:0000313" key="3">
    <source>
        <dbReference type="EMBL" id="SVA57146.1"/>
    </source>
</evidence>
<dbReference type="PANTHER" id="PTHR30231:SF41">
    <property type="entry name" value="DNA POLYMERASE III SUBUNIT EPSILON"/>
    <property type="match status" value="1"/>
</dbReference>
<gene>
    <name evidence="3" type="ORF">METZ01_LOCUS110000</name>
</gene>
<dbReference type="CDD" id="cd06127">
    <property type="entry name" value="DEDDh"/>
    <property type="match status" value="1"/>
</dbReference>
<dbReference type="InterPro" id="IPR036420">
    <property type="entry name" value="BRCT_dom_sf"/>
</dbReference>
<dbReference type="AlphaFoldDB" id="A0A381WX78"/>
<dbReference type="GO" id="GO:0008408">
    <property type="term" value="F:3'-5' exonuclease activity"/>
    <property type="evidence" value="ECO:0007669"/>
    <property type="project" value="TreeGrafter"/>
</dbReference>
<dbReference type="GO" id="GO:0005829">
    <property type="term" value="C:cytosol"/>
    <property type="evidence" value="ECO:0007669"/>
    <property type="project" value="TreeGrafter"/>
</dbReference>
<dbReference type="Pfam" id="PF00533">
    <property type="entry name" value="BRCT"/>
    <property type="match status" value="1"/>
</dbReference>
<evidence type="ECO:0000259" key="2">
    <source>
        <dbReference type="PROSITE" id="PS50172"/>
    </source>
</evidence>
<feature type="domain" description="BRCT" evidence="2">
    <location>
        <begin position="576"/>
        <end position="658"/>
    </location>
</feature>
<dbReference type="SUPFAM" id="SSF52113">
    <property type="entry name" value="BRCT domain"/>
    <property type="match status" value="2"/>
</dbReference>
<dbReference type="SUPFAM" id="SSF53098">
    <property type="entry name" value="Ribonuclease H-like"/>
    <property type="match status" value="1"/>
</dbReference>
<dbReference type="InterPro" id="IPR001357">
    <property type="entry name" value="BRCT_dom"/>
</dbReference>
<dbReference type="GO" id="GO:0003676">
    <property type="term" value="F:nucleic acid binding"/>
    <property type="evidence" value="ECO:0007669"/>
    <property type="project" value="InterPro"/>
</dbReference>
<proteinExistence type="predicted"/>
<feature type="region of interest" description="Disordered" evidence="1">
    <location>
        <begin position="658"/>
        <end position="690"/>
    </location>
</feature>
<reference evidence="3" key="1">
    <citation type="submission" date="2018-05" db="EMBL/GenBank/DDBJ databases">
        <authorList>
            <person name="Lanie J.A."/>
            <person name="Ng W.-L."/>
            <person name="Kazmierczak K.M."/>
            <person name="Andrzejewski T.M."/>
            <person name="Davidsen T.M."/>
            <person name="Wayne K.J."/>
            <person name="Tettelin H."/>
            <person name="Glass J.I."/>
            <person name="Rusch D."/>
            <person name="Podicherti R."/>
            <person name="Tsui H.-C.T."/>
            <person name="Winkler M.E."/>
        </authorList>
    </citation>
    <scope>NUCLEOTIDE SEQUENCE</scope>
</reference>
<accession>A0A381WX78</accession>
<dbReference type="SMART" id="SM00292">
    <property type="entry name" value="BRCT"/>
    <property type="match status" value="2"/>
</dbReference>
<dbReference type="CDD" id="cd17748">
    <property type="entry name" value="BRCT_DNA_ligase_like"/>
    <property type="match status" value="1"/>
</dbReference>